<dbReference type="WBParaSite" id="ACRNAN_scaffold129.g17653.t1">
    <property type="protein sequence ID" value="ACRNAN_scaffold129.g17653.t1"/>
    <property type="gene ID" value="ACRNAN_scaffold129.g17653"/>
</dbReference>
<dbReference type="InterPro" id="IPR002602">
    <property type="entry name" value="DB"/>
</dbReference>
<proteinExistence type="predicted"/>
<evidence type="ECO:0000259" key="1">
    <source>
        <dbReference type="Pfam" id="PF01682"/>
    </source>
</evidence>
<dbReference type="Proteomes" id="UP000887540">
    <property type="component" value="Unplaced"/>
</dbReference>
<reference evidence="3" key="1">
    <citation type="submission" date="2022-11" db="UniProtKB">
        <authorList>
            <consortium name="WormBaseParasite"/>
        </authorList>
    </citation>
    <scope>IDENTIFICATION</scope>
</reference>
<keyword evidence="2" id="KW-1185">Reference proteome</keyword>
<dbReference type="AlphaFoldDB" id="A0A914CPM8"/>
<dbReference type="Pfam" id="PF01682">
    <property type="entry name" value="DB"/>
    <property type="match status" value="1"/>
</dbReference>
<name>A0A914CPM8_9BILA</name>
<feature type="domain" description="Domain of unknown function DB" evidence="1">
    <location>
        <begin position="78"/>
        <end position="180"/>
    </location>
</feature>
<evidence type="ECO:0000313" key="3">
    <source>
        <dbReference type="WBParaSite" id="ACRNAN_scaffold129.g17653.t1"/>
    </source>
</evidence>
<sequence>MTFPISSDSCAASGCCAPPPPPAPACAGGGCPGGYACGGYGCHRVKAKGSRTFNMGDDDTHSYSERRPSNPDEAFLDCCITQQLPDSCLNKCNFRTYTKDALQNMYFKADACPLEAAGRINYCAAQGRDHRQCCARNGMTSTLAGPKCLVLCDQRPGQILQLDLSYVPCYDRFENMKSCFYHDIVQRMKRTYAYDEAEETETPNEESEISEFVENSEEFIPHAHPISFD</sequence>
<dbReference type="PANTHER" id="PTHR46705:SF4">
    <property type="entry name" value="DOMAIN OF UNKNOWN FUNCTION DB DOMAIN-CONTAINING PROTEIN"/>
    <property type="match status" value="1"/>
</dbReference>
<protein>
    <recommendedName>
        <fullName evidence="1">Domain of unknown function DB domain-containing protein</fullName>
    </recommendedName>
</protein>
<dbReference type="PANTHER" id="PTHR46705">
    <property type="entry name" value="PROTEIN CBG09805"/>
    <property type="match status" value="1"/>
</dbReference>
<organism evidence="2 3">
    <name type="scientific">Acrobeloides nanus</name>
    <dbReference type="NCBI Taxonomy" id="290746"/>
    <lineage>
        <taxon>Eukaryota</taxon>
        <taxon>Metazoa</taxon>
        <taxon>Ecdysozoa</taxon>
        <taxon>Nematoda</taxon>
        <taxon>Chromadorea</taxon>
        <taxon>Rhabditida</taxon>
        <taxon>Tylenchina</taxon>
        <taxon>Cephalobomorpha</taxon>
        <taxon>Cephaloboidea</taxon>
        <taxon>Cephalobidae</taxon>
        <taxon>Acrobeloides</taxon>
    </lineage>
</organism>
<accession>A0A914CPM8</accession>
<evidence type="ECO:0000313" key="2">
    <source>
        <dbReference type="Proteomes" id="UP000887540"/>
    </source>
</evidence>